<dbReference type="SUPFAM" id="SSF63446">
    <property type="entry name" value="Type I dockerin domain"/>
    <property type="match status" value="1"/>
</dbReference>
<dbReference type="Gene3D" id="2.160.20.10">
    <property type="entry name" value="Single-stranded right-handed beta-helix, Pectin lyase-like"/>
    <property type="match status" value="1"/>
</dbReference>
<comment type="caution">
    <text evidence="4">The sequence shown here is derived from an EMBL/GenBank/DDBJ whole genome shotgun (WGS) entry which is preliminary data.</text>
</comment>
<dbReference type="InterPro" id="IPR002105">
    <property type="entry name" value="Dockerin_1_rpt"/>
</dbReference>
<feature type="region of interest" description="Disordered" evidence="2">
    <location>
        <begin position="460"/>
        <end position="481"/>
    </location>
</feature>
<feature type="region of interest" description="Disordered" evidence="2">
    <location>
        <begin position="494"/>
        <end position="516"/>
    </location>
</feature>
<dbReference type="InterPro" id="IPR012334">
    <property type="entry name" value="Pectin_lyas_fold"/>
</dbReference>
<dbReference type="SUPFAM" id="SSF51126">
    <property type="entry name" value="Pectin lyase-like"/>
    <property type="match status" value="2"/>
</dbReference>
<evidence type="ECO:0000313" key="4">
    <source>
        <dbReference type="EMBL" id="MFC5366602.1"/>
    </source>
</evidence>
<dbReference type="Gene3D" id="1.10.1330.10">
    <property type="entry name" value="Dockerin domain"/>
    <property type="match status" value="1"/>
</dbReference>
<dbReference type="Proteomes" id="UP001596201">
    <property type="component" value="Unassembled WGS sequence"/>
</dbReference>
<dbReference type="InterPro" id="IPR006311">
    <property type="entry name" value="TAT_signal"/>
</dbReference>
<dbReference type="InterPro" id="IPR006626">
    <property type="entry name" value="PbH1"/>
</dbReference>
<sequence length="572" mass="60493">MIDDTGEDAHGRCPDESPAKNQLQEVASYRRDLLRGLVFVGGCTASAGAFAPEVAAATLCVDPSDPSCYDTIQTAIDDADEGDTIEVIKSDGPYNEAILITKSITLIGDPGGTEPGVGPDAPVLDGSGLTGVNGISFLEGVSDAWIEGFEIRNYRFDSENGGFGRGISGEDNREPTANVTIRNNYVHDTGWSGIAVAHWSDLHNNWEVTNNVVETATRHGIRVSNCPNSTIANNVVRGGPALKCGILTESKRNRESTTSLTVSDISVKNNTVHGEFSVCGIEASAWNLAQGDPVKIRGVTIAKNTVRGELSGSEGNSDSVEGFDPAGIKIMTLAPGSTVERVNIRDNEISNSVVGVKLREFFDGQPEVLGGTIDAVSVSGNTIEKSGHGAYLEGDAMEVSIEENTISDGLHTGIRIIERSDADSISVNSNDLVNNENWGIEHRGSGVLDGTNNWWGTKTGPSGGVQDPETGEIANGDGDRVDTDIRFDPWLEEPVADGGPPPVGGFQNPPTDPDGDGLYEDINGDGTFDIVDVQALFANLDDSAVTNNPDAFDFNGDGQVDVVDVQRLFNEL</sequence>
<proteinExistence type="predicted"/>
<protein>
    <recommendedName>
        <fullName evidence="1">Probable pectate lyase C</fullName>
    </recommendedName>
</protein>
<reference evidence="4 5" key="1">
    <citation type="journal article" date="2019" name="Int. J. Syst. Evol. Microbiol.">
        <title>The Global Catalogue of Microorganisms (GCM) 10K type strain sequencing project: providing services to taxonomists for standard genome sequencing and annotation.</title>
        <authorList>
            <consortium name="The Broad Institute Genomics Platform"/>
            <consortium name="The Broad Institute Genome Sequencing Center for Infectious Disease"/>
            <person name="Wu L."/>
            <person name="Ma J."/>
        </authorList>
    </citation>
    <scope>NUCLEOTIDE SEQUENCE [LARGE SCALE GENOMIC DNA]</scope>
    <source>
        <strain evidence="4 5">CGMCC 1.12237</strain>
    </source>
</reference>
<dbReference type="Pfam" id="PF13229">
    <property type="entry name" value="Beta_helix"/>
    <property type="match status" value="1"/>
</dbReference>
<organism evidence="4 5">
    <name type="scientific">Salinirubrum litoreum</name>
    <dbReference type="NCBI Taxonomy" id="1126234"/>
    <lineage>
        <taxon>Archaea</taxon>
        <taxon>Methanobacteriati</taxon>
        <taxon>Methanobacteriota</taxon>
        <taxon>Stenosarchaea group</taxon>
        <taxon>Halobacteria</taxon>
        <taxon>Halobacteriales</taxon>
        <taxon>Haloferacaceae</taxon>
        <taxon>Salinirubrum</taxon>
    </lineage>
</organism>
<dbReference type="RefSeq" id="WP_227228058.1">
    <property type="nucleotide sequence ID" value="NZ_JAJCVJ010000001.1"/>
</dbReference>
<dbReference type="InterPro" id="IPR018247">
    <property type="entry name" value="EF_Hand_1_Ca_BS"/>
</dbReference>
<dbReference type="EMBL" id="JBHSKX010000001">
    <property type="protein sequence ID" value="MFC5366602.1"/>
    <property type="molecule type" value="Genomic_DNA"/>
</dbReference>
<evidence type="ECO:0000256" key="2">
    <source>
        <dbReference type="SAM" id="MobiDB-lite"/>
    </source>
</evidence>
<dbReference type="InterPro" id="IPR039448">
    <property type="entry name" value="Beta_helix"/>
</dbReference>
<evidence type="ECO:0000313" key="5">
    <source>
        <dbReference type="Proteomes" id="UP001596201"/>
    </source>
</evidence>
<dbReference type="PROSITE" id="PS00018">
    <property type="entry name" value="EF_HAND_1"/>
    <property type="match status" value="1"/>
</dbReference>
<name>A0ABD5R9F5_9EURY</name>
<accession>A0ABD5R9F5</accession>
<keyword evidence="5" id="KW-1185">Reference proteome</keyword>
<dbReference type="PROSITE" id="PS51318">
    <property type="entry name" value="TAT"/>
    <property type="match status" value="1"/>
</dbReference>
<dbReference type="AlphaFoldDB" id="A0ABD5R9F5"/>
<dbReference type="Pfam" id="PF00404">
    <property type="entry name" value="Dockerin_1"/>
    <property type="match status" value="1"/>
</dbReference>
<evidence type="ECO:0000256" key="1">
    <source>
        <dbReference type="ARBA" id="ARBA00016512"/>
    </source>
</evidence>
<dbReference type="PROSITE" id="PS50222">
    <property type="entry name" value="EF_HAND_2"/>
    <property type="match status" value="1"/>
</dbReference>
<dbReference type="InterPro" id="IPR011050">
    <property type="entry name" value="Pectin_lyase_fold/virulence"/>
</dbReference>
<dbReference type="InterPro" id="IPR036439">
    <property type="entry name" value="Dockerin_dom_sf"/>
</dbReference>
<dbReference type="SMART" id="SM00710">
    <property type="entry name" value="PbH1"/>
    <property type="match status" value="8"/>
</dbReference>
<gene>
    <name evidence="4" type="ORF">ACFPJ5_06590</name>
</gene>
<feature type="domain" description="EF-hand" evidence="3">
    <location>
        <begin position="550"/>
        <end position="572"/>
    </location>
</feature>
<evidence type="ECO:0000259" key="3">
    <source>
        <dbReference type="PROSITE" id="PS50222"/>
    </source>
</evidence>
<dbReference type="InterPro" id="IPR002048">
    <property type="entry name" value="EF_hand_dom"/>
</dbReference>